<evidence type="ECO:0000259" key="2">
    <source>
        <dbReference type="SMART" id="SM00867"/>
    </source>
</evidence>
<dbReference type="InterPro" id="IPR007372">
    <property type="entry name" value="Lipid/polyisoprenoid-bd_YceI"/>
</dbReference>
<dbReference type="Gene3D" id="2.40.128.110">
    <property type="entry name" value="Lipid/polyisoprenoid-binding, YceI-like"/>
    <property type="match status" value="1"/>
</dbReference>
<dbReference type="PANTHER" id="PTHR34406">
    <property type="entry name" value="PROTEIN YCEI"/>
    <property type="match status" value="1"/>
</dbReference>
<dbReference type="STRING" id="631362.Thi970DRAFT_01905"/>
<evidence type="ECO:0000313" key="4">
    <source>
        <dbReference type="Proteomes" id="UP000002964"/>
    </source>
</evidence>
<feature type="chain" id="PRO_5003617260" description="Lipid/polyisoprenoid-binding YceI-like domain-containing protein" evidence="1">
    <location>
        <begin position="24"/>
        <end position="205"/>
    </location>
</feature>
<feature type="signal peptide" evidence="1">
    <location>
        <begin position="1"/>
        <end position="23"/>
    </location>
</feature>
<keyword evidence="1" id="KW-0732">Signal</keyword>
<name>H8Z2U6_9GAMM</name>
<dbReference type="RefSeq" id="WP_009148267.1">
    <property type="nucleotide sequence ID" value="NZ_CP121471.1"/>
</dbReference>
<organism evidence="3 4">
    <name type="scientific">Thiorhodovibrio frisius</name>
    <dbReference type="NCBI Taxonomy" id="631362"/>
    <lineage>
        <taxon>Bacteria</taxon>
        <taxon>Pseudomonadati</taxon>
        <taxon>Pseudomonadota</taxon>
        <taxon>Gammaproteobacteria</taxon>
        <taxon>Chromatiales</taxon>
        <taxon>Chromatiaceae</taxon>
        <taxon>Thiorhodovibrio</taxon>
    </lineage>
</organism>
<dbReference type="EMBL" id="JH603169">
    <property type="protein sequence ID" value="EIC21682.1"/>
    <property type="molecule type" value="Genomic_DNA"/>
</dbReference>
<dbReference type="eggNOG" id="COG2353">
    <property type="taxonomic scope" value="Bacteria"/>
</dbReference>
<dbReference type="InterPro" id="IPR027016">
    <property type="entry name" value="UCP029811"/>
</dbReference>
<reference evidence="4" key="1">
    <citation type="submission" date="2011-06" db="EMBL/GenBank/DDBJ databases">
        <authorList>
            <consortium name="US DOE Joint Genome Institute (JGI-PGF)"/>
            <person name="Lucas S."/>
            <person name="Han J."/>
            <person name="Lapidus A."/>
            <person name="Cheng J.-F."/>
            <person name="Goodwin L."/>
            <person name="Pitluck S."/>
            <person name="Peters L."/>
            <person name="Land M.L."/>
            <person name="Hauser L."/>
            <person name="Vogl K."/>
            <person name="Liu Z."/>
            <person name="Overmann J."/>
            <person name="Frigaard N.-U."/>
            <person name="Bryant D.A."/>
            <person name="Woyke T.J."/>
        </authorList>
    </citation>
    <scope>NUCLEOTIDE SEQUENCE [LARGE SCALE GENOMIC DNA]</scope>
    <source>
        <strain evidence="4">970</strain>
    </source>
</reference>
<gene>
    <name evidence="3" type="ORF">Thi970DRAFT_01905</name>
</gene>
<dbReference type="SUPFAM" id="SSF101874">
    <property type="entry name" value="YceI-like"/>
    <property type="match status" value="1"/>
</dbReference>
<feature type="domain" description="Lipid/polyisoprenoid-binding YceI-like" evidence="2">
    <location>
        <begin position="25"/>
        <end position="194"/>
    </location>
</feature>
<accession>H8Z2U6</accession>
<proteinExistence type="predicted"/>
<dbReference type="SMART" id="SM00867">
    <property type="entry name" value="YceI"/>
    <property type="match status" value="1"/>
</dbReference>
<dbReference type="InterPro" id="IPR036761">
    <property type="entry name" value="TTHA0802/YceI-like_sf"/>
</dbReference>
<dbReference type="AlphaFoldDB" id="H8Z2U6"/>
<dbReference type="PANTHER" id="PTHR34406:SF1">
    <property type="entry name" value="PROTEIN YCEI"/>
    <property type="match status" value="1"/>
</dbReference>
<reference evidence="3 4" key="2">
    <citation type="submission" date="2011-11" db="EMBL/GenBank/DDBJ databases">
        <authorList>
            <consortium name="US DOE Joint Genome Institute"/>
            <person name="Lucas S."/>
            <person name="Han J."/>
            <person name="Lapidus A."/>
            <person name="Cheng J.-F."/>
            <person name="Goodwin L."/>
            <person name="Pitluck S."/>
            <person name="Peters L."/>
            <person name="Ovchinnikova G."/>
            <person name="Zhang X."/>
            <person name="Detter J.C."/>
            <person name="Han C."/>
            <person name="Tapia R."/>
            <person name="Land M."/>
            <person name="Hauser L."/>
            <person name="Kyrpides N."/>
            <person name="Ivanova N."/>
            <person name="Pagani I."/>
            <person name="Vogl K."/>
            <person name="Liu Z."/>
            <person name="Overmann J."/>
            <person name="Frigaard N.-U."/>
            <person name="Bryant D."/>
            <person name="Woyke T."/>
        </authorList>
    </citation>
    <scope>NUCLEOTIDE SEQUENCE [LARGE SCALE GENOMIC DNA]</scope>
    <source>
        <strain evidence="3 4">970</strain>
    </source>
</reference>
<dbReference type="OrthoDB" id="9793816at2"/>
<dbReference type="Pfam" id="PF04264">
    <property type="entry name" value="YceI"/>
    <property type="match status" value="1"/>
</dbReference>
<dbReference type="Proteomes" id="UP000002964">
    <property type="component" value="Unassembled WGS sequence"/>
</dbReference>
<sequence>MKIQNFAALTLAAVLTSATLPVAADWVLEPEQSHLSFISIKAKDIAEIHSFTQMTGRVDENGQVNLALQLDSVETLIPVRNERMREVLFKTTDYAQATLSAKIDPAVIDGMQVGDIGQLHGEAVLSLHGQEQPVTLKLQLAKVAPDVIFVASREPLVLDAEKFGLSDGIEQLREIAGLESISHAVAVNFVMTFVREPVAEDAPQD</sequence>
<dbReference type="PIRSF" id="PIRSF029811">
    <property type="entry name" value="UCP029811"/>
    <property type="match status" value="1"/>
</dbReference>
<dbReference type="HOGENOM" id="CLU_102556_0_0_6"/>
<keyword evidence="4" id="KW-1185">Reference proteome</keyword>
<evidence type="ECO:0000256" key="1">
    <source>
        <dbReference type="SAM" id="SignalP"/>
    </source>
</evidence>
<evidence type="ECO:0000313" key="3">
    <source>
        <dbReference type="EMBL" id="EIC21682.1"/>
    </source>
</evidence>
<protein>
    <recommendedName>
        <fullName evidence="2">Lipid/polyisoprenoid-binding YceI-like domain-containing protein</fullName>
    </recommendedName>
</protein>